<dbReference type="EMBL" id="FNLO01000012">
    <property type="protein sequence ID" value="SDV50547.1"/>
    <property type="molecule type" value="Genomic_DNA"/>
</dbReference>
<evidence type="ECO:0000259" key="1">
    <source>
        <dbReference type="Pfam" id="PF12146"/>
    </source>
</evidence>
<dbReference type="InterPro" id="IPR053145">
    <property type="entry name" value="AB_hydrolase_Est10"/>
</dbReference>
<organism evidence="2 3">
    <name type="scientific">Chitinasiproducens palmae</name>
    <dbReference type="NCBI Taxonomy" id="1770053"/>
    <lineage>
        <taxon>Bacteria</taxon>
        <taxon>Pseudomonadati</taxon>
        <taxon>Pseudomonadota</taxon>
        <taxon>Betaproteobacteria</taxon>
        <taxon>Burkholderiales</taxon>
        <taxon>Burkholderiaceae</taxon>
        <taxon>Chitinasiproducens</taxon>
    </lineage>
</organism>
<name>A0A1H2PTU0_9BURK</name>
<gene>
    <name evidence="2" type="ORF">SAMN05216551_11274</name>
</gene>
<keyword evidence="2" id="KW-0645">Protease</keyword>
<evidence type="ECO:0000313" key="2">
    <source>
        <dbReference type="EMBL" id="SDV50547.1"/>
    </source>
</evidence>
<sequence>MEAVSFGSCSGWLHDAPASTGVVLCGAYGHEALWTHRPWRRLAEHLAACGLPTLRFDYPGTGDALGDEADGDRVEAWLDGIAEAVQWLRDRTGVERVVLCGVRLGALLAAVAINRIGNLDALVLLAPPLSGREFIRETRLVHRRWRNTSVPHLQLPDDPDDHCETLGFRLYRDSLAHLQRINLGQAPVPTVPHMLVLDPAPRPALQAWLARVQGGGAEITVAAFDDYVGMTSETGTNRIPQQTFEAISTWLCARFDARTPRDARPPRTAEAILHGDGFIERPIVFDDGRLFGIYCQPAHADRTPVGPTAQAVLFPNTAGNHHIGDARMWVVAARRLARQGIASLRMDVSTLGDSRDARETSPLKSLHDAVACDDAAKGIDWLFAQGHHRPVAAGVCSGAYLAMHGAARSKHAAGLVLINQHIYVWSDARHLPGAAPRLEPTRVYLESLRRPDKWLNMLRAPTRALSVSTRLLQRCATNWRLRCGLHLGEAERRAGGPGAARELIRDLHARGVSMCMLYGDFDAGLEECETLFGKRFRWLTRFPTIQAMTHRDLDHALFLYPARERMMQVLESYLVAASTSDRDRRQPVDNDGTTDTLAAYGSQAAAAARAALRGGAGAASAAGTLRV</sequence>
<keyword evidence="3" id="KW-1185">Reference proteome</keyword>
<feature type="domain" description="Serine aminopeptidase S33" evidence="1">
    <location>
        <begin position="41"/>
        <end position="158"/>
    </location>
</feature>
<dbReference type="OrthoDB" id="5379975at2"/>
<dbReference type="GO" id="GO:0004177">
    <property type="term" value="F:aminopeptidase activity"/>
    <property type="evidence" value="ECO:0007669"/>
    <property type="project" value="UniProtKB-KW"/>
</dbReference>
<keyword evidence="2" id="KW-0031">Aminopeptidase</keyword>
<dbReference type="InterPro" id="IPR022742">
    <property type="entry name" value="Hydrolase_4"/>
</dbReference>
<dbReference type="STRING" id="1770053.SAMN05216551_11274"/>
<keyword evidence="2" id="KW-0378">Hydrolase</keyword>
<dbReference type="Pfam" id="PF12146">
    <property type="entry name" value="Hydrolase_4"/>
    <property type="match status" value="1"/>
</dbReference>
<dbReference type="Proteomes" id="UP000243719">
    <property type="component" value="Unassembled WGS sequence"/>
</dbReference>
<evidence type="ECO:0000313" key="3">
    <source>
        <dbReference type="Proteomes" id="UP000243719"/>
    </source>
</evidence>
<dbReference type="GO" id="GO:0052689">
    <property type="term" value="F:carboxylic ester hydrolase activity"/>
    <property type="evidence" value="ECO:0007669"/>
    <property type="project" value="TreeGrafter"/>
</dbReference>
<reference evidence="3" key="1">
    <citation type="submission" date="2016-09" db="EMBL/GenBank/DDBJ databases">
        <authorList>
            <person name="Varghese N."/>
            <person name="Submissions S."/>
        </authorList>
    </citation>
    <scope>NUCLEOTIDE SEQUENCE [LARGE SCALE GENOMIC DNA]</scope>
    <source>
        <strain evidence="3">JS23</strain>
    </source>
</reference>
<proteinExistence type="predicted"/>
<dbReference type="Gene3D" id="3.40.50.1820">
    <property type="entry name" value="alpha/beta hydrolase"/>
    <property type="match status" value="2"/>
</dbReference>
<dbReference type="InterPro" id="IPR029058">
    <property type="entry name" value="AB_hydrolase_fold"/>
</dbReference>
<dbReference type="PANTHER" id="PTHR43265">
    <property type="entry name" value="ESTERASE ESTD"/>
    <property type="match status" value="1"/>
</dbReference>
<dbReference type="AlphaFoldDB" id="A0A1H2PTU0"/>
<accession>A0A1H2PTU0</accession>
<dbReference type="SUPFAM" id="SSF53474">
    <property type="entry name" value="alpha/beta-Hydrolases"/>
    <property type="match status" value="2"/>
</dbReference>
<dbReference type="PANTHER" id="PTHR43265:SF1">
    <property type="entry name" value="ESTERASE ESTD"/>
    <property type="match status" value="1"/>
</dbReference>
<protein>
    <submittedName>
        <fullName evidence="2">Serine aminopeptidase, S33</fullName>
    </submittedName>
</protein>
<dbReference type="RefSeq" id="WP_091911613.1">
    <property type="nucleotide sequence ID" value="NZ_FNLO01000012.1"/>
</dbReference>